<organism evidence="1 2">
    <name type="scientific">Nostoc punctiforme (strain ATCC 29133 / PCC 73102)</name>
    <dbReference type="NCBI Taxonomy" id="63737"/>
    <lineage>
        <taxon>Bacteria</taxon>
        <taxon>Bacillati</taxon>
        <taxon>Cyanobacteriota</taxon>
        <taxon>Cyanophyceae</taxon>
        <taxon>Nostocales</taxon>
        <taxon>Nostocaceae</taxon>
        <taxon>Nostoc</taxon>
    </lineage>
</organism>
<dbReference type="HOGENOM" id="CLU_1467591_0_0_3"/>
<dbReference type="EMBL" id="CP001037">
    <property type="protein sequence ID" value="ACC83987.1"/>
    <property type="molecule type" value="Genomic_DNA"/>
</dbReference>
<dbReference type="Proteomes" id="UP000001191">
    <property type="component" value="Chromosome"/>
</dbReference>
<keyword evidence="2" id="KW-1185">Reference proteome</keyword>
<evidence type="ECO:0000313" key="1">
    <source>
        <dbReference type="EMBL" id="ACC83987.1"/>
    </source>
</evidence>
<sequence>MVSFYANTLKAATGGRSYNLMIVNELHRFVSYCKKIQPQTHDDIQKFFEGVILFPYDKELLLQAYLFLNIKDLFPSCAELLLFEKSPISDYTDLGKCDFVYRTFKGSLFLIETKFIDTEATGATERKRRNKHRNKVFEQVITLKGRFSEYWNMRLDQLECGVFTTDAEVAWRGSSVNVTSKSISIDHLEKWRRSYHTSEKSYEVSKIIVQKPN</sequence>
<dbReference type="PhylomeDB" id="B2J822"/>
<gene>
    <name evidence="1" type="ordered locus">Npun_F5685</name>
</gene>
<dbReference type="KEGG" id="npu:Npun_F5685"/>
<protein>
    <submittedName>
        <fullName evidence="1">Uncharacterized protein</fullName>
    </submittedName>
</protein>
<accession>B2J822</accession>
<dbReference type="EnsemblBacteria" id="ACC83987">
    <property type="protein sequence ID" value="ACC83987"/>
    <property type="gene ID" value="Npun_F5685"/>
</dbReference>
<dbReference type="AlphaFoldDB" id="B2J822"/>
<name>B2J822_NOSP7</name>
<reference evidence="1 2" key="2">
    <citation type="journal article" date="2013" name="Plant Physiol.">
        <title>A Nostoc punctiforme Sugar Transporter Necessary to Establish a Cyanobacterium-Plant Symbiosis.</title>
        <authorList>
            <person name="Ekman M."/>
            <person name="Picossi S."/>
            <person name="Campbell E.L."/>
            <person name="Meeks J.C."/>
            <person name="Flores E."/>
        </authorList>
    </citation>
    <scope>NUCLEOTIDE SEQUENCE [LARGE SCALE GENOMIC DNA]</scope>
    <source>
        <strain evidence="2">ATCC 29133 / PCC 73102</strain>
    </source>
</reference>
<reference evidence="2" key="1">
    <citation type="submission" date="2008-04" db="EMBL/GenBank/DDBJ databases">
        <title>Complete sequence of chromosome of Nostoc punctiforme ATCC 29133.</title>
        <authorList>
            <consortium name="US DOE Joint Genome Institute"/>
            <person name="Copeland A."/>
            <person name="Lucas S."/>
            <person name="Lapidus A."/>
            <person name="Glavina del Rio T."/>
            <person name="Dalin E."/>
            <person name="Tice H."/>
            <person name="Pitluck S."/>
            <person name="Chain P."/>
            <person name="Malfatti S."/>
            <person name="Shin M."/>
            <person name="Vergez L."/>
            <person name="Schmutz J."/>
            <person name="Larimer F."/>
            <person name="Land M."/>
            <person name="Hauser L."/>
            <person name="Kyrpides N."/>
            <person name="Kim E."/>
            <person name="Meeks J.C."/>
            <person name="Elhai J."/>
            <person name="Campbell E.L."/>
            <person name="Thiel T."/>
            <person name="Longmire J."/>
            <person name="Potts M."/>
            <person name="Atlas R."/>
        </authorList>
    </citation>
    <scope>NUCLEOTIDE SEQUENCE [LARGE SCALE GENOMIC DNA]</scope>
    <source>
        <strain evidence="2">ATCC 29133 / PCC 73102</strain>
    </source>
</reference>
<proteinExistence type="predicted"/>
<evidence type="ECO:0000313" key="2">
    <source>
        <dbReference type="Proteomes" id="UP000001191"/>
    </source>
</evidence>
<dbReference type="eggNOG" id="ENOG502ZB81">
    <property type="taxonomic scope" value="Bacteria"/>
</dbReference>